<protein>
    <submittedName>
        <fullName evidence="2">Uncharacterized protein</fullName>
    </submittedName>
</protein>
<dbReference type="Proteomes" id="UP000215043">
    <property type="component" value="Chromosome"/>
</dbReference>
<keyword evidence="4" id="KW-1185">Reference proteome</keyword>
<gene>
    <name evidence="2" type="ORF">CDG81_05265</name>
    <name evidence="3" type="ORF">IL38_20255</name>
</gene>
<proteinExistence type="predicted"/>
<evidence type="ECO:0000313" key="4">
    <source>
        <dbReference type="Proteomes" id="UP000029737"/>
    </source>
</evidence>
<reference evidence="2 5" key="2">
    <citation type="submission" date="2017-08" db="EMBL/GenBank/DDBJ databases">
        <title>The complete genome sequence of moderately halophilic actinomycete Actinopolyspora erythraea YIM 90600, the producer of novel erythromycin, novel actinopolysporins A-C and tubercidin.</title>
        <authorList>
            <person name="Yin M."/>
            <person name="Tang S."/>
        </authorList>
    </citation>
    <scope>NUCLEOTIDE SEQUENCE [LARGE SCALE GENOMIC DNA]</scope>
    <source>
        <strain evidence="2 5">YIM 90600</strain>
    </source>
</reference>
<dbReference type="EMBL" id="JPMV01000037">
    <property type="protein sequence ID" value="KGI80033.1"/>
    <property type="molecule type" value="Genomic_DNA"/>
</dbReference>
<evidence type="ECO:0000313" key="5">
    <source>
        <dbReference type="Proteomes" id="UP000215043"/>
    </source>
</evidence>
<feature type="compositionally biased region" description="Pro residues" evidence="1">
    <location>
        <begin position="51"/>
        <end position="67"/>
    </location>
</feature>
<evidence type="ECO:0000256" key="1">
    <source>
        <dbReference type="SAM" id="MobiDB-lite"/>
    </source>
</evidence>
<dbReference type="AlphaFoldDB" id="A0A099D1K0"/>
<evidence type="ECO:0000313" key="2">
    <source>
        <dbReference type="EMBL" id="ASU77816.1"/>
    </source>
</evidence>
<accession>A0A099D1K0</accession>
<sequence length="85" mass="9316">MTAPAIPETPPTTSPRLPPRAARPCRTHRYVTAFRGELFRQPAARTVSAPPCQPPEFPAHGWPPPEVSSPDVDLLARVLDGLRQL</sequence>
<feature type="region of interest" description="Disordered" evidence="1">
    <location>
        <begin position="45"/>
        <end position="70"/>
    </location>
</feature>
<feature type="compositionally biased region" description="Pro residues" evidence="1">
    <location>
        <begin position="7"/>
        <end position="18"/>
    </location>
</feature>
<reference evidence="3 4" key="1">
    <citation type="journal article" date="2014" name="PLoS ONE">
        <title>Identification and Characterization of a New Erythromycin Biosynthetic Gene Cluster in Actinopolyspora erythraea YIM90600, a Novel Erythronolide-Producing Halophilic Actinomycete Isolated from Salt Field.</title>
        <authorList>
            <person name="Chen D."/>
            <person name="Feng J."/>
            <person name="Huang L."/>
            <person name="Zhang Q."/>
            <person name="Wu J."/>
            <person name="Zhu X."/>
            <person name="Duan Y."/>
            <person name="Xu Z."/>
        </authorList>
    </citation>
    <scope>NUCLEOTIDE SEQUENCE [LARGE SCALE GENOMIC DNA]</scope>
    <source>
        <strain evidence="3 4">YIM90600</strain>
    </source>
</reference>
<dbReference type="EMBL" id="CP022752">
    <property type="protein sequence ID" value="ASU77816.1"/>
    <property type="molecule type" value="Genomic_DNA"/>
</dbReference>
<dbReference type="Proteomes" id="UP000029737">
    <property type="component" value="Unassembled WGS sequence"/>
</dbReference>
<dbReference type="HOGENOM" id="CLU_2505296_0_0_11"/>
<name>A0A099D1K0_9ACTN</name>
<evidence type="ECO:0000313" key="3">
    <source>
        <dbReference type="EMBL" id="KGI80033.1"/>
    </source>
</evidence>
<dbReference type="KEGG" id="aey:CDG81_05265"/>
<feature type="region of interest" description="Disordered" evidence="1">
    <location>
        <begin position="1"/>
        <end position="23"/>
    </location>
</feature>
<organism evidence="2 5">
    <name type="scientific">Actinopolyspora erythraea</name>
    <dbReference type="NCBI Taxonomy" id="414996"/>
    <lineage>
        <taxon>Bacteria</taxon>
        <taxon>Bacillati</taxon>
        <taxon>Actinomycetota</taxon>
        <taxon>Actinomycetes</taxon>
        <taxon>Actinopolysporales</taxon>
        <taxon>Actinopolysporaceae</taxon>
        <taxon>Actinopolyspora</taxon>
    </lineage>
</organism>